<organism evidence="2 3">
    <name type="scientific">Ferrimonas aestuarii</name>
    <dbReference type="NCBI Taxonomy" id="2569539"/>
    <lineage>
        <taxon>Bacteria</taxon>
        <taxon>Pseudomonadati</taxon>
        <taxon>Pseudomonadota</taxon>
        <taxon>Gammaproteobacteria</taxon>
        <taxon>Alteromonadales</taxon>
        <taxon>Ferrimonadaceae</taxon>
        <taxon>Ferrimonas</taxon>
    </lineage>
</organism>
<evidence type="ECO:0000256" key="1">
    <source>
        <dbReference type="SAM" id="MobiDB-lite"/>
    </source>
</evidence>
<dbReference type="AlphaFoldDB" id="A0A4U1BMM6"/>
<sequence>MPDKAIAKLKERQEKQLSVLGGQKQRQLLRLSQIATRQQNLNQQLQQLSSEFAVSGALALQNRGDIHAQLIPRKHKLEKEKQLAEAESSRVNQLWQQTLSKRQGLHWLQQNREEMRREQHRRQEQKQTDESAARSASNRNRY</sequence>
<evidence type="ECO:0000313" key="3">
    <source>
        <dbReference type="Proteomes" id="UP000305675"/>
    </source>
</evidence>
<protein>
    <recommendedName>
        <fullName evidence="4">Flagellar FliJ protein</fullName>
    </recommendedName>
</protein>
<feature type="region of interest" description="Disordered" evidence="1">
    <location>
        <begin position="106"/>
        <end position="142"/>
    </location>
</feature>
<keyword evidence="3" id="KW-1185">Reference proteome</keyword>
<dbReference type="Proteomes" id="UP000305675">
    <property type="component" value="Unassembled WGS sequence"/>
</dbReference>
<evidence type="ECO:0008006" key="4">
    <source>
        <dbReference type="Google" id="ProtNLM"/>
    </source>
</evidence>
<dbReference type="RefSeq" id="WP_136863709.1">
    <property type="nucleotide sequence ID" value="NZ_SWCJ01000008.1"/>
</dbReference>
<evidence type="ECO:0000313" key="2">
    <source>
        <dbReference type="EMBL" id="TKB54574.1"/>
    </source>
</evidence>
<gene>
    <name evidence="2" type="ORF">FCL42_12240</name>
</gene>
<feature type="compositionally biased region" description="Basic and acidic residues" evidence="1">
    <location>
        <begin position="111"/>
        <end position="132"/>
    </location>
</feature>
<dbReference type="EMBL" id="SWCJ01000008">
    <property type="protein sequence ID" value="TKB54574.1"/>
    <property type="molecule type" value="Genomic_DNA"/>
</dbReference>
<accession>A0A4U1BMM6</accession>
<name>A0A4U1BMM6_9GAMM</name>
<reference evidence="2 3" key="1">
    <citation type="submission" date="2019-04" db="EMBL/GenBank/DDBJ databases">
        <authorList>
            <person name="Hwang J.C."/>
        </authorList>
    </citation>
    <scope>NUCLEOTIDE SEQUENCE [LARGE SCALE GENOMIC DNA]</scope>
    <source>
        <strain evidence="2 3">IMCC35002</strain>
    </source>
</reference>
<comment type="caution">
    <text evidence="2">The sequence shown here is derived from an EMBL/GenBank/DDBJ whole genome shotgun (WGS) entry which is preliminary data.</text>
</comment>
<proteinExistence type="predicted"/>